<dbReference type="InterPro" id="IPR025314">
    <property type="entry name" value="DUF4219"/>
</dbReference>
<organism evidence="8 9">
    <name type="scientific">Tagetes erecta</name>
    <name type="common">African marigold</name>
    <dbReference type="NCBI Taxonomy" id="13708"/>
    <lineage>
        <taxon>Eukaryota</taxon>
        <taxon>Viridiplantae</taxon>
        <taxon>Streptophyta</taxon>
        <taxon>Embryophyta</taxon>
        <taxon>Tracheophyta</taxon>
        <taxon>Spermatophyta</taxon>
        <taxon>Magnoliopsida</taxon>
        <taxon>eudicotyledons</taxon>
        <taxon>Gunneridae</taxon>
        <taxon>Pentapetalae</taxon>
        <taxon>asterids</taxon>
        <taxon>campanulids</taxon>
        <taxon>Asterales</taxon>
        <taxon>Asteraceae</taxon>
        <taxon>Asteroideae</taxon>
        <taxon>Heliantheae alliance</taxon>
        <taxon>Tageteae</taxon>
        <taxon>Tagetes</taxon>
    </lineage>
</organism>
<keyword evidence="3 6" id="KW-0812">Transmembrane</keyword>
<dbReference type="PANTHER" id="PTHR35317">
    <property type="entry name" value="OS04G0629600 PROTEIN"/>
    <property type="match status" value="1"/>
</dbReference>
<dbReference type="InterPro" id="IPR000612">
    <property type="entry name" value="PMP3"/>
</dbReference>
<dbReference type="EMBL" id="JAUHHV010000005">
    <property type="protein sequence ID" value="KAK1423644.1"/>
    <property type="molecule type" value="Genomic_DNA"/>
</dbReference>
<dbReference type="AlphaFoldDB" id="A0AAD8KIM8"/>
<name>A0AAD8KIM8_TARER</name>
<keyword evidence="5 6" id="KW-0472">Membrane</keyword>
<evidence type="ECO:0000256" key="2">
    <source>
        <dbReference type="ARBA" id="ARBA00009530"/>
    </source>
</evidence>
<evidence type="ECO:0000256" key="3">
    <source>
        <dbReference type="ARBA" id="ARBA00022692"/>
    </source>
</evidence>
<evidence type="ECO:0000313" key="8">
    <source>
        <dbReference type="EMBL" id="KAK1423644.1"/>
    </source>
</evidence>
<comment type="caution">
    <text evidence="8">The sequence shown here is derived from an EMBL/GenBank/DDBJ whole genome shotgun (WGS) entry which is preliminary data.</text>
</comment>
<dbReference type="PROSITE" id="PS01309">
    <property type="entry name" value="UPF0057"/>
    <property type="match status" value="1"/>
</dbReference>
<reference evidence="8" key="1">
    <citation type="journal article" date="2023" name="bioRxiv">
        <title>Improved chromosome-level genome assembly for marigold (Tagetes erecta).</title>
        <authorList>
            <person name="Jiang F."/>
            <person name="Yuan L."/>
            <person name="Wang S."/>
            <person name="Wang H."/>
            <person name="Xu D."/>
            <person name="Wang A."/>
            <person name="Fan W."/>
        </authorList>
    </citation>
    <scope>NUCLEOTIDE SEQUENCE</scope>
    <source>
        <strain evidence="8">WSJ</strain>
        <tissue evidence="8">Leaf</tissue>
    </source>
</reference>
<dbReference type="Pfam" id="PF13961">
    <property type="entry name" value="DUF4219"/>
    <property type="match status" value="1"/>
</dbReference>
<evidence type="ECO:0000313" key="9">
    <source>
        <dbReference type="Proteomes" id="UP001229421"/>
    </source>
</evidence>
<evidence type="ECO:0000256" key="4">
    <source>
        <dbReference type="ARBA" id="ARBA00022989"/>
    </source>
</evidence>
<keyword evidence="9" id="KW-1185">Reference proteome</keyword>
<evidence type="ECO:0000259" key="7">
    <source>
        <dbReference type="Pfam" id="PF13961"/>
    </source>
</evidence>
<feature type="domain" description="DUF4219" evidence="7">
    <location>
        <begin position="90"/>
        <end position="115"/>
    </location>
</feature>
<dbReference type="Pfam" id="PF01679">
    <property type="entry name" value="Pmp3"/>
    <property type="match status" value="1"/>
</dbReference>
<comment type="subcellular location">
    <subcellularLocation>
        <location evidence="1">Membrane</location>
    </subcellularLocation>
</comment>
<evidence type="ECO:0000256" key="6">
    <source>
        <dbReference type="SAM" id="Phobius"/>
    </source>
</evidence>
<keyword evidence="4 6" id="KW-1133">Transmembrane helix</keyword>
<dbReference type="PANTHER" id="PTHR35317:SF38">
    <property type="entry name" value="RNA-DIRECTED DNA POLYMERASE"/>
    <property type="match status" value="1"/>
</dbReference>
<dbReference type="Proteomes" id="UP001229421">
    <property type="component" value="Unassembled WGS sequence"/>
</dbReference>
<gene>
    <name evidence="8" type="ORF">QVD17_18950</name>
</gene>
<protein>
    <recommendedName>
        <fullName evidence="7">DUF4219 domain-containing protein</fullName>
    </recommendedName>
</protein>
<accession>A0AAD8KIM8</accession>
<sequence>MSRATFVEIILAIILPPLGVFFKFGCKRYESLRGSINERNVGGRTTDDDELRLQDPYMPKYPRFKPMSTLATTSNTPKETSSVSLQIPVLTATNYTTWSIKMEAVMDAQGLWESIETPDGEVVDQKTSKTARAFLFQAIPEEVLLQVSKKKTAKEVWDSLKVRYLGVDRVQKHDW</sequence>
<proteinExistence type="inferred from homology"/>
<evidence type="ECO:0000256" key="1">
    <source>
        <dbReference type="ARBA" id="ARBA00004370"/>
    </source>
</evidence>
<dbReference type="GO" id="GO:0016020">
    <property type="term" value="C:membrane"/>
    <property type="evidence" value="ECO:0007669"/>
    <property type="project" value="UniProtKB-SubCell"/>
</dbReference>
<evidence type="ECO:0000256" key="5">
    <source>
        <dbReference type="ARBA" id="ARBA00023136"/>
    </source>
</evidence>
<comment type="similarity">
    <text evidence="2">Belongs to the UPF0057 (PMP3) family.</text>
</comment>
<feature type="transmembrane region" description="Helical" evidence="6">
    <location>
        <begin position="6"/>
        <end position="26"/>
    </location>
</feature>